<comment type="caution">
    <text evidence="13">The sequence shown here is derived from an EMBL/GenBank/DDBJ whole genome shotgun (WGS) entry which is preliminary data.</text>
</comment>
<evidence type="ECO:0000256" key="1">
    <source>
        <dbReference type="ARBA" id="ARBA00004123"/>
    </source>
</evidence>
<keyword evidence="3" id="KW-0677">Repeat</keyword>
<evidence type="ECO:0000256" key="10">
    <source>
        <dbReference type="PROSITE-ProRule" id="PRU00042"/>
    </source>
</evidence>
<feature type="domain" description="C2H2-type" evidence="12">
    <location>
        <begin position="2100"/>
        <end position="2127"/>
    </location>
</feature>
<feature type="domain" description="C2H2-type" evidence="12">
    <location>
        <begin position="1741"/>
        <end position="1769"/>
    </location>
</feature>
<dbReference type="InterPro" id="IPR013087">
    <property type="entry name" value="Znf_C2H2_type"/>
</dbReference>
<feature type="compositionally biased region" description="Basic and acidic residues" evidence="11">
    <location>
        <begin position="1080"/>
        <end position="1093"/>
    </location>
</feature>
<feature type="region of interest" description="Disordered" evidence="11">
    <location>
        <begin position="2638"/>
        <end position="2660"/>
    </location>
</feature>
<feature type="region of interest" description="Disordered" evidence="11">
    <location>
        <begin position="1178"/>
        <end position="1201"/>
    </location>
</feature>
<feature type="region of interest" description="Disordered" evidence="11">
    <location>
        <begin position="16"/>
        <end position="45"/>
    </location>
</feature>
<dbReference type="GO" id="GO:0005634">
    <property type="term" value="C:nucleus"/>
    <property type="evidence" value="ECO:0007669"/>
    <property type="project" value="UniProtKB-SubCell"/>
</dbReference>
<feature type="domain" description="C2H2-type" evidence="12">
    <location>
        <begin position="1838"/>
        <end position="1866"/>
    </location>
</feature>
<evidence type="ECO:0000256" key="5">
    <source>
        <dbReference type="ARBA" id="ARBA00022833"/>
    </source>
</evidence>
<feature type="domain" description="C2H2-type" evidence="12">
    <location>
        <begin position="2854"/>
        <end position="2881"/>
    </location>
</feature>
<dbReference type="PROSITE" id="PS50157">
    <property type="entry name" value="ZINC_FINGER_C2H2_2"/>
    <property type="match status" value="27"/>
</dbReference>
<feature type="domain" description="C2H2-type" evidence="12">
    <location>
        <begin position="946"/>
        <end position="969"/>
    </location>
</feature>
<sequence length="2944" mass="336911">MDAKAGKEINCENYDDLQHMVGNDQDNTSNNCSPGSKQSDSPNLENKISKEENSLDSKEIDSLPTLGQHKCQLCPFSFSIRNDLDTHVMNEHTSDPKRNRTYETFTMASVSKDENQKSKIVTIDSFLKIIQICSSSKAVDISDIATGQHKCQLCPLSFSLRDDLDDHVDSAHNQVSDEPKDCRITQSEKKGKKKYQCLICKVTYCSRSSFKWHLFRSHSMDWRLSGVDWSIELNCNKCPFCSRFLFNFSGLKLHVKKKHPDEDINSLDEIRTKFGEDRNRLKTKNTNEQQRDFDKSTEEEIVIGIKYKCPACDLFISNFANLKRHMHRRHPNKKNLEKVTTESTRVEVPLTDERATKESKGIFKCPYCSLLVYSFFSLRRHVQTRHPTKAQDITLEMTRTPGQFDQLERNSKSNEESGPKHASPDREDKADQSIETEKSVSKSTIQHRCLFCSYVSSSFSNVKRHSLSWHGDKDLSKLKYLNTKIWPHNLHGSVEKKANFTESEPDSLNLEDKDVDFEKAHLQKYTGERDGSDVVSDGFKFEYVSKTDKVKQALKETECVNISEDNMKSNYKAKLPIAKTRNNFQSDSEDKKPRSSLRRRYKGSSCGKCGEIFKNKFCKFEHECTSVSKQVLSCTECDKYFAHLKSLKHHFRSQHKGKTLSKHSEEESVNTASVAEKLTNSQKGASQKKRDCLPPRRQHTEKSNMTDVDDKKEETEDVELELEVFPDLDSLDALGNEQEGERFADVKTEDIKQQEAALQFRSISSDSFLLCPVLGQDFIYSSTVAEDDVTQETSWGSNFSFKCELCKKIFCPRRNMEMHLFWTHARVPMYKCKCSKFQSNMYSEIMKHICQEHKYMDTRHVLIENVTVLEKSCGKKSLESASKCFESKELSKGGKESVGKEKNDKENAYYNAQSIIKKMIEVPFCEKLQLLSGLLLKGPLEDIANIKCGACMRMFKWRKSLQRHLQSYHKMTLMYSCPFCPKTYFNIRDTLYHLHSLHMEESQPSYASVLFIAVNNTSLDYKTPVIRDSTHDPAVKTDEPPHTVETLNEMQILADSKGTESKERSVVSKLSKLRGSENAQKMEGKKCESKKDTVTDKDIQSLVEKGRVPVITETRKKDEPNVATIQKTGQFKESEEISLNRKKVLKRKREDHGYSALKRVKTEKGNDKFGTRQIGLPSQREKVSRRKLPCSDGSNKAVPMDTKDKDEDYICPNCSQKFNRMTALKFHMNMKHKDESLGLGDRFSLSKMEAARAEVKHLKTKSMEKTRAKDLNKESPDVKEKFKRQERQVSKKFEVDKMVQFESNDSGKQQSKMSFSTSNFNRKNKMCETDLEKGKSQILDNTTAELSSCVNQYQTIKSNKITIGDTSDEKSFKRTDEEGIPNMEVSQAARKMVKVYKCPFCSAVFMKFAALNHHGKRCHSDEDLSNLNSVSTRHFKFIEELEAEGIKTDQMMSFYKCPFCSLVCDQFPNLSRHAQRRHFDQDLTKVTNACTRIMKSLKDVAETKVGVQFGLPCVFKCPECPSTTNQFIELQSHLEKDHPSQDFSSLTAENAKIYKVLQDGIFFPGSTTGQISIYKCPFCSQVCRHYPNLLRHGQRRHKDRDLNLIDRDKTKTKAEAVFTPKEYRSKMKNSGMDDKTELMDSVCTTKIEDNKVIDDDREEDISRSSNVIIRDNKAKKSTKEETRKTVKCELCGLIVHRQKLEKHLTLYCWNNPHTCNQCGLVFKRGIRLQQHMFVHTGDTPYTCNECGKAYIRSHSLNMHYKKVHANLPKNHKCQNCSKAFLFKSQLTEHERIHDGTDRPICDVCGKSLAGRNSLKRHQMHKHPEIFDAQAVQKYSKTLVCHICGLVLKSRGGLKKHLSRTHQDGKELKCNHCSQTFQSAKVYHKHLLHVKHEELRKQSVADKDEESSKQNSGLDKGNEEENKRFIPLTSTDRGINQLRDICRRYRIEERSCSDGLPHKCILCGKRFRKVKYCNLHIRRYHIRDEHKPLRCKVCGAGFVLMNEFKNHARVHTDIRPYQCKICSKRFKQSNHLQDHFKSHKKERCEKCQICGMQFKVRGALSAHVQRHSKIKPYECPQCHQKFVDRGSLTRHLSNYFKDGAVACHICFQKFNFNSGLAKHLDTHILQRPFPCKLCDQNFTCFTSLYYHKVRCNHFLEEDYEDLHKKETNQPNSKKSETIEPENTEEILEATPGTKDGNPLVDAGTPETLVGGESYELNKENSNKKTINADTQQGYNVITDRLQEEVVPSLTGSFLELSTTGVLEEEIGFRYIREEGDEHLLILDADEEYLTDILKKKTTYTLIHGANENSPGIDAPADCENYTSKNIAPMEVDDSSTSQMVVIHNVSAGEEGEKLDKTSSLSQDKGIDTGSVNAVPGVYLEDIVEEVDVHTQTEILGLHTLGSRETDAHTQTEILGLHTLGSTETAQTQRDNAREQVPVEFGIEKDNIQFVQEDGNNTKSLHEDQSRIKTQDLNVIYSDPNANTEGSVPYEDTLSLSGQGYTKNVLTSSYSYIDDEGNTVYVCITETPSNNTGPLDQEVINAAMMVDGECVISSSNQISASGEIFLSGIEHSYTLTTASEKNHTPKDTYPQSTKLQNQATEKHMQDVTCFLDMVDKLEKQETSGGVVPLITGADFLDNLAEDEEGPSQPPILKKTASPSKSQIGTKSFKCNVCGKSFAKVKYLNLHKKRHIPDDDRAFKCPQCSKGFSRSSELERHINIHSNNRQFVCDICQQSFIQKGHLMTHKLTHTGEKPYKCRYCNQGFTTGSNRKIHELKHSGVTSYECTICKKSFHHRAAWMTHRVSHTKLLQVSKIEEANDVMKEDVESKFICDICGKVYQSNSGLKLHMDRHQEEKPFSCNICSRDYQSKNLLQEHLKIHQKKKSEESIACEFCGKVFQKRASLYSHIKTHKKKVQYRCINCGKEYASTSSYTYHVAKCCMENEDTAS</sequence>
<dbReference type="SMART" id="SM00355">
    <property type="entry name" value="ZnF_C2H2"/>
    <property type="match status" value="38"/>
</dbReference>
<feature type="domain" description="C2H2-type" evidence="12">
    <location>
        <begin position="2752"/>
        <end position="2779"/>
    </location>
</feature>
<name>A0AAE0WA49_9BIVA</name>
<gene>
    <name evidence="13" type="ORF">CHS0354_006408</name>
</gene>
<feature type="region of interest" description="Disordered" evidence="11">
    <location>
        <begin position="389"/>
        <end position="439"/>
    </location>
</feature>
<feature type="domain" description="C2H2-type" evidence="12">
    <location>
        <begin position="1957"/>
        <end position="1985"/>
    </location>
</feature>
<feature type="region of interest" description="Disordered" evidence="11">
    <location>
        <begin position="652"/>
        <end position="713"/>
    </location>
</feature>
<keyword evidence="9" id="KW-0539">Nucleus</keyword>
<proteinExistence type="predicted"/>
<feature type="compositionally biased region" description="Basic and acidic residues" evidence="11">
    <location>
        <begin position="1894"/>
        <end position="1907"/>
    </location>
</feature>
<evidence type="ECO:0000256" key="9">
    <source>
        <dbReference type="ARBA" id="ARBA00023242"/>
    </source>
</evidence>
<dbReference type="InterPro" id="IPR036236">
    <property type="entry name" value="Znf_C2H2_sf"/>
</dbReference>
<feature type="domain" description="C2H2-type" evidence="12">
    <location>
        <begin position="2826"/>
        <end position="2853"/>
    </location>
</feature>
<evidence type="ECO:0000256" key="2">
    <source>
        <dbReference type="ARBA" id="ARBA00022723"/>
    </source>
</evidence>
<feature type="domain" description="C2H2-type" evidence="12">
    <location>
        <begin position="1799"/>
        <end position="1822"/>
    </location>
</feature>
<keyword evidence="5" id="KW-0862">Zinc</keyword>
<feature type="region of interest" description="Disordered" evidence="11">
    <location>
        <begin position="1894"/>
        <end position="1925"/>
    </location>
</feature>
<feature type="domain" description="C2H2-type" evidence="12">
    <location>
        <begin position="2885"/>
        <end position="2912"/>
    </location>
</feature>
<keyword evidence="8" id="KW-0804">Transcription</keyword>
<organism evidence="13 14">
    <name type="scientific">Potamilus streckersoni</name>
    <dbReference type="NCBI Taxonomy" id="2493646"/>
    <lineage>
        <taxon>Eukaryota</taxon>
        <taxon>Metazoa</taxon>
        <taxon>Spiralia</taxon>
        <taxon>Lophotrochozoa</taxon>
        <taxon>Mollusca</taxon>
        <taxon>Bivalvia</taxon>
        <taxon>Autobranchia</taxon>
        <taxon>Heteroconchia</taxon>
        <taxon>Palaeoheterodonta</taxon>
        <taxon>Unionida</taxon>
        <taxon>Unionoidea</taxon>
        <taxon>Unionidae</taxon>
        <taxon>Ambleminae</taxon>
        <taxon>Lampsilini</taxon>
        <taxon>Potamilus</taxon>
    </lineage>
</organism>
<evidence type="ECO:0000256" key="6">
    <source>
        <dbReference type="ARBA" id="ARBA00023015"/>
    </source>
</evidence>
<feature type="region of interest" description="Disordered" evidence="11">
    <location>
        <begin position="582"/>
        <end position="604"/>
    </location>
</feature>
<feature type="domain" description="C2H2-type" evidence="12">
    <location>
        <begin position="1209"/>
        <end position="1237"/>
    </location>
</feature>
<dbReference type="Proteomes" id="UP001195483">
    <property type="component" value="Unassembled WGS sequence"/>
</dbReference>
<feature type="domain" description="C2H2-type" evidence="12">
    <location>
        <begin position="1396"/>
        <end position="1424"/>
    </location>
</feature>
<reference evidence="13" key="2">
    <citation type="journal article" date="2021" name="Genome Biol. Evol.">
        <title>Developing a high-quality reference genome for a parasitic bivalve with doubly uniparental inheritance (Bivalvia: Unionida).</title>
        <authorList>
            <person name="Smith C.H."/>
        </authorList>
    </citation>
    <scope>NUCLEOTIDE SEQUENCE</scope>
    <source>
        <strain evidence="13">CHS0354</strain>
        <tissue evidence="13">Mantle</tissue>
    </source>
</reference>
<feature type="compositionally biased region" description="Basic and acidic residues" evidence="11">
    <location>
        <begin position="688"/>
        <end position="713"/>
    </location>
</feature>
<feature type="domain" description="C2H2-type" evidence="12">
    <location>
        <begin position="2072"/>
        <end position="2099"/>
    </location>
</feature>
<feature type="domain" description="C2H2-type" evidence="12">
    <location>
        <begin position="2724"/>
        <end position="2751"/>
    </location>
</feature>
<feature type="domain" description="C2H2-type" evidence="12">
    <location>
        <begin position="632"/>
        <end position="660"/>
    </location>
</feature>
<evidence type="ECO:0000256" key="4">
    <source>
        <dbReference type="ARBA" id="ARBA00022771"/>
    </source>
</evidence>
<dbReference type="PANTHER" id="PTHR24379">
    <property type="entry name" value="KRAB AND ZINC FINGER DOMAIN-CONTAINING"/>
    <property type="match status" value="1"/>
</dbReference>
<feature type="domain" description="C2H2-type" evidence="12">
    <location>
        <begin position="1988"/>
        <end position="2015"/>
    </location>
</feature>
<dbReference type="EMBL" id="JAEAOA010000444">
    <property type="protein sequence ID" value="KAK3606062.1"/>
    <property type="molecule type" value="Genomic_DNA"/>
</dbReference>
<feature type="region of interest" description="Disordered" evidence="11">
    <location>
        <begin position="2162"/>
        <end position="2182"/>
    </location>
</feature>
<keyword evidence="2" id="KW-0479">Metal-binding</keyword>
<dbReference type="GO" id="GO:0003677">
    <property type="term" value="F:DNA binding"/>
    <property type="evidence" value="ECO:0007669"/>
    <property type="project" value="UniProtKB-KW"/>
</dbReference>
<reference evidence="13" key="3">
    <citation type="submission" date="2023-05" db="EMBL/GenBank/DDBJ databases">
        <authorList>
            <person name="Smith C.H."/>
        </authorList>
    </citation>
    <scope>NUCLEOTIDE SEQUENCE</scope>
    <source>
        <strain evidence="13">CHS0354</strain>
        <tissue evidence="13">Mantle</tissue>
    </source>
</reference>
<keyword evidence="4 10" id="KW-0863">Zinc-finger</keyword>
<feature type="domain" description="C2H2-type" evidence="12">
    <location>
        <begin position="1771"/>
        <end position="1798"/>
    </location>
</feature>
<dbReference type="FunFam" id="3.30.160.60:FF:000045">
    <property type="entry name" value="ZFP69 zinc finger protein B"/>
    <property type="match status" value="1"/>
</dbReference>
<evidence type="ECO:0000256" key="7">
    <source>
        <dbReference type="ARBA" id="ARBA00023125"/>
    </source>
</evidence>
<evidence type="ECO:0000313" key="13">
    <source>
        <dbReference type="EMBL" id="KAK3606062.1"/>
    </source>
</evidence>
<evidence type="ECO:0000256" key="8">
    <source>
        <dbReference type="ARBA" id="ARBA00023163"/>
    </source>
</evidence>
<dbReference type="PANTHER" id="PTHR24379:SF125">
    <property type="entry name" value="C2H2-TYPE DOMAIN-CONTAINING PROTEIN"/>
    <property type="match status" value="1"/>
</dbReference>
<keyword evidence="6" id="KW-0805">Transcription regulation</keyword>
<feature type="domain" description="C2H2-type" evidence="12">
    <location>
        <begin position="2696"/>
        <end position="2723"/>
    </location>
</feature>
<keyword evidence="7" id="KW-0238">DNA-binding</keyword>
<dbReference type="GO" id="GO:0008270">
    <property type="term" value="F:zinc ion binding"/>
    <property type="evidence" value="ECO:0007669"/>
    <property type="project" value="UniProtKB-KW"/>
</dbReference>
<feature type="domain" description="C2H2-type" evidence="12">
    <location>
        <begin position="2780"/>
        <end position="2803"/>
    </location>
</feature>
<feature type="domain" description="C2H2-type" evidence="12">
    <location>
        <begin position="2044"/>
        <end position="2071"/>
    </location>
</feature>
<feature type="domain" description="C2H2-type" evidence="12">
    <location>
        <begin position="307"/>
        <end position="335"/>
    </location>
</feature>
<reference evidence="13" key="1">
    <citation type="journal article" date="2021" name="Genome Biol. Evol.">
        <title>A High-Quality Reference Genome for a Parasitic Bivalve with Doubly Uniparental Inheritance (Bivalvia: Unionida).</title>
        <authorList>
            <person name="Smith C.H."/>
        </authorList>
    </citation>
    <scope>NUCLEOTIDE SEQUENCE</scope>
    <source>
        <strain evidence="13">CHS0354</strain>
    </source>
</reference>
<dbReference type="Gene3D" id="3.30.160.60">
    <property type="entry name" value="Classic Zinc Finger"/>
    <property type="match status" value="18"/>
</dbReference>
<feature type="compositionally biased region" description="Polar residues" evidence="11">
    <location>
        <begin position="669"/>
        <end position="685"/>
    </location>
</feature>
<comment type="subcellular location">
    <subcellularLocation>
        <location evidence="1">Nucleus</location>
    </subcellularLocation>
</comment>
<dbReference type="Pfam" id="PF00096">
    <property type="entry name" value="zf-C2H2"/>
    <property type="match status" value="8"/>
</dbReference>
<evidence type="ECO:0000259" key="12">
    <source>
        <dbReference type="PROSITE" id="PS50157"/>
    </source>
</evidence>
<evidence type="ECO:0000256" key="3">
    <source>
        <dbReference type="ARBA" id="ARBA00022737"/>
    </source>
</evidence>
<evidence type="ECO:0000256" key="11">
    <source>
        <dbReference type="SAM" id="MobiDB-lite"/>
    </source>
</evidence>
<feature type="domain" description="C2H2-type" evidence="12">
    <location>
        <begin position="69"/>
        <end position="97"/>
    </location>
</feature>
<dbReference type="SUPFAM" id="SSF57667">
    <property type="entry name" value="beta-beta-alpha zinc fingers"/>
    <property type="match status" value="11"/>
</dbReference>
<feature type="compositionally biased region" description="Basic and acidic residues" evidence="11">
    <location>
        <begin position="1057"/>
        <end position="1066"/>
    </location>
</feature>
<feature type="region of interest" description="Disordered" evidence="11">
    <location>
        <begin position="1054"/>
        <end position="1093"/>
    </location>
</feature>
<feature type="region of interest" description="Disordered" evidence="11">
    <location>
        <begin position="1261"/>
        <end position="1285"/>
    </location>
</feature>
<protein>
    <recommendedName>
        <fullName evidence="12">C2H2-type domain-containing protein</fullName>
    </recommendedName>
</protein>
<feature type="compositionally biased region" description="Basic and acidic residues" evidence="11">
    <location>
        <begin position="2162"/>
        <end position="2176"/>
    </location>
</feature>
<feature type="compositionally biased region" description="Basic residues" evidence="11">
    <location>
        <begin position="652"/>
        <end position="661"/>
    </location>
</feature>
<evidence type="ECO:0000313" key="14">
    <source>
        <dbReference type="Proteomes" id="UP001195483"/>
    </source>
</evidence>
<feature type="compositionally biased region" description="Basic and acidic residues" evidence="11">
    <location>
        <begin position="406"/>
        <end position="439"/>
    </location>
</feature>
<accession>A0AAE0WA49</accession>
<feature type="compositionally biased region" description="Polar residues" evidence="11">
    <location>
        <begin position="24"/>
        <end position="45"/>
    </location>
</feature>
<dbReference type="FunFam" id="3.30.160.60:FF:000064">
    <property type="entry name" value="Early growth response protein 3"/>
    <property type="match status" value="1"/>
</dbReference>
<feature type="domain" description="C2H2-type" evidence="12">
    <location>
        <begin position="2016"/>
        <end position="2043"/>
    </location>
</feature>
<dbReference type="PROSITE" id="PS00028">
    <property type="entry name" value="ZINC_FINGER_C2H2_1"/>
    <property type="match status" value="34"/>
</dbReference>
<feature type="domain" description="C2H2-type" evidence="12">
    <location>
        <begin position="1713"/>
        <end position="1740"/>
    </location>
</feature>
<feature type="domain" description="C2H2-type" evidence="12">
    <location>
        <begin position="801"/>
        <end position="825"/>
    </location>
</feature>
<feature type="domain" description="C2H2-type" evidence="12">
    <location>
        <begin position="2128"/>
        <end position="2157"/>
    </location>
</feature>
<feature type="domain" description="C2H2-type" evidence="12">
    <location>
        <begin position="2666"/>
        <end position="2693"/>
    </location>
</feature>
<keyword evidence="14" id="KW-1185">Reference proteome</keyword>